<dbReference type="PANTHER" id="PTHR43029">
    <property type="entry name" value="AMMONIUM TRANSPORTER MEP2"/>
    <property type="match status" value="1"/>
</dbReference>
<dbReference type="PROSITE" id="PS01219">
    <property type="entry name" value="AMMONIUM_TRANSP"/>
    <property type="match status" value="1"/>
</dbReference>
<evidence type="ECO:0000256" key="7">
    <source>
        <dbReference type="ARBA" id="ARBA00023136"/>
    </source>
</evidence>
<evidence type="ECO:0000259" key="10">
    <source>
        <dbReference type="Pfam" id="PF00909"/>
    </source>
</evidence>
<feature type="domain" description="Ammonium transporter AmtB-like" evidence="10">
    <location>
        <begin position="37"/>
        <end position="441"/>
    </location>
</feature>
<dbReference type="PANTHER" id="PTHR43029:SF10">
    <property type="entry name" value="AMMONIUM TRANSPORTER MEP2"/>
    <property type="match status" value="1"/>
</dbReference>
<feature type="transmembrane region" description="Helical" evidence="9">
    <location>
        <begin position="263"/>
        <end position="283"/>
    </location>
</feature>
<feature type="transmembrane region" description="Helical" evidence="9">
    <location>
        <begin position="230"/>
        <end position="251"/>
    </location>
</feature>
<dbReference type="InterPro" id="IPR001905">
    <property type="entry name" value="Ammonium_transpt"/>
</dbReference>
<dbReference type="GO" id="GO:0008519">
    <property type="term" value="F:ammonium channel activity"/>
    <property type="evidence" value="ECO:0007669"/>
    <property type="project" value="InterPro"/>
</dbReference>
<feature type="transmembrane region" description="Helical" evidence="9">
    <location>
        <begin position="295"/>
        <end position="312"/>
    </location>
</feature>
<dbReference type="SUPFAM" id="SSF111352">
    <property type="entry name" value="Ammonium transporter"/>
    <property type="match status" value="1"/>
</dbReference>
<keyword evidence="5 9" id="KW-0812">Transmembrane</keyword>
<evidence type="ECO:0000256" key="5">
    <source>
        <dbReference type="ARBA" id="ARBA00022692"/>
    </source>
</evidence>
<evidence type="ECO:0000256" key="6">
    <source>
        <dbReference type="ARBA" id="ARBA00022989"/>
    </source>
</evidence>
<dbReference type="Gene3D" id="1.10.3430.10">
    <property type="entry name" value="Ammonium transporter AmtB like domains"/>
    <property type="match status" value="1"/>
</dbReference>
<feature type="transmembrane region" description="Helical" evidence="9">
    <location>
        <begin position="196"/>
        <end position="218"/>
    </location>
</feature>
<comment type="caution">
    <text evidence="11">The sequence shown here is derived from an EMBL/GenBank/DDBJ whole genome shotgun (WGS) entry which is preliminary data.</text>
</comment>
<dbReference type="AlphaFoldDB" id="A0A5J4QTQ7"/>
<proteinExistence type="inferred from homology"/>
<keyword evidence="7 9" id="KW-0472">Membrane</keyword>
<name>A0A5J4QTQ7_9ZZZZ</name>
<evidence type="ECO:0000256" key="2">
    <source>
        <dbReference type="ARBA" id="ARBA00005887"/>
    </source>
</evidence>
<feature type="transmembrane region" description="Helical" evidence="9">
    <location>
        <begin position="36"/>
        <end position="58"/>
    </location>
</feature>
<reference evidence="11" key="1">
    <citation type="submission" date="2019-03" db="EMBL/GenBank/DDBJ databases">
        <title>Single cell metagenomics reveals metabolic interactions within the superorganism composed of flagellate Streblomastix strix and complex community of Bacteroidetes bacteria on its surface.</title>
        <authorList>
            <person name="Treitli S.C."/>
            <person name="Kolisko M."/>
            <person name="Husnik F."/>
            <person name="Keeling P."/>
            <person name="Hampl V."/>
        </authorList>
    </citation>
    <scope>NUCLEOTIDE SEQUENCE</scope>
    <source>
        <strain evidence="11">STM</strain>
    </source>
</reference>
<keyword evidence="8" id="KW-0924">Ammonia transport</keyword>
<evidence type="ECO:0000313" key="11">
    <source>
        <dbReference type="EMBL" id="KAA6325237.1"/>
    </source>
</evidence>
<keyword evidence="6 9" id="KW-1133">Transmembrane helix</keyword>
<protein>
    <submittedName>
        <fullName evidence="11">Ammonia channel</fullName>
    </submittedName>
</protein>
<keyword evidence="3" id="KW-0813">Transport</keyword>
<feature type="transmembrane region" description="Helical" evidence="9">
    <location>
        <begin position="350"/>
        <end position="370"/>
    </location>
</feature>
<dbReference type="InterPro" id="IPR018047">
    <property type="entry name" value="Ammonium_transpt_CS"/>
</dbReference>
<feature type="transmembrane region" description="Helical" evidence="9">
    <location>
        <begin position="390"/>
        <end position="415"/>
    </location>
</feature>
<organism evidence="11">
    <name type="scientific">termite gut metagenome</name>
    <dbReference type="NCBI Taxonomy" id="433724"/>
    <lineage>
        <taxon>unclassified sequences</taxon>
        <taxon>metagenomes</taxon>
        <taxon>organismal metagenomes</taxon>
    </lineage>
</organism>
<sequence length="443" mass="47129">MKKKIGLFCGFILLLLALPATAMAQGSEAVLDSGNTAWMIVATILVMFMTIPGLALFYGGLVRQKNLLSIIMQCFVLAGVITLLWFSFGYSWVFGTGFKDSPAGFFIGGFDKVFLHGIGLNTLNPLGGNIPETLFALFQCMFAIITPALIIGAFAERVKFSGYLIFIVLWSILVYNPMAHWVWGGGWLQQLGAIDFAGGTVVHINAGISALMMAILIGKRKGYRPERPTTPHNVTFVFLGAGFLWLGWFGFNAGSGLAADGLAANAFLVTHIATATAVVVWMAIDWIRNRKPTTVGASTAAVAGLVAITPAAGTVDIIGALAIGATASVICFFMVAVVKKKLGYDDSLDAFGVHGVGGIIGSVLTGVFATRLVSGAEGVQGALYGDWHQLWVQIIATVATIVYSAVVTTILFLIVDKTIGVRVSSRVEEEGLDIYEHGELPYN</sequence>
<dbReference type="NCBIfam" id="TIGR00836">
    <property type="entry name" value="amt"/>
    <property type="match status" value="1"/>
</dbReference>
<feature type="transmembrane region" description="Helical" evidence="9">
    <location>
        <begin position="134"/>
        <end position="155"/>
    </location>
</feature>
<gene>
    <name evidence="11" type="ORF">EZS27_025526</name>
</gene>
<evidence type="ECO:0000256" key="3">
    <source>
        <dbReference type="ARBA" id="ARBA00022448"/>
    </source>
</evidence>
<feature type="transmembrane region" description="Helical" evidence="9">
    <location>
        <begin position="318"/>
        <end position="338"/>
    </location>
</feature>
<evidence type="ECO:0000256" key="1">
    <source>
        <dbReference type="ARBA" id="ARBA00004651"/>
    </source>
</evidence>
<dbReference type="GO" id="GO:0005886">
    <property type="term" value="C:plasma membrane"/>
    <property type="evidence" value="ECO:0007669"/>
    <property type="project" value="UniProtKB-SubCell"/>
</dbReference>
<evidence type="ECO:0000256" key="4">
    <source>
        <dbReference type="ARBA" id="ARBA00022475"/>
    </source>
</evidence>
<dbReference type="InterPro" id="IPR029020">
    <property type="entry name" value="Ammonium/urea_transptr"/>
</dbReference>
<comment type="similarity">
    <text evidence="2">Belongs to the ammonia transporter channel (TC 1.A.11.2) family.</text>
</comment>
<accession>A0A5J4QTQ7</accession>
<feature type="transmembrane region" description="Helical" evidence="9">
    <location>
        <begin position="162"/>
        <end position="184"/>
    </location>
</feature>
<dbReference type="FunFam" id="1.10.3430.10:FF:000007">
    <property type="entry name" value="Ammonium transporter"/>
    <property type="match status" value="1"/>
</dbReference>
<dbReference type="InterPro" id="IPR024041">
    <property type="entry name" value="NH4_transpt_AmtB-like_dom"/>
</dbReference>
<keyword evidence="4" id="KW-1003">Cell membrane</keyword>
<evidence type="ECO:0000256" key="8">
    <source>
        <dbReference type="ARBA" id="ARBA00023177"/>
    </source>
</evidence>
<evidence type="ECO:0000256" key="9">
    <source>
        <dbReference type="SAM" id="Phobius"/>
    </source>
</evidence>
<dbReference type="Pfam" id="PF00909">
    <property type="entry name" value="Ammonium_transp"/>
    <property type="match status" value="1"/>
</dbReference>
<feature type="transmembrane region" description="Helical" evidence="9">
    <location>
        <begin position="70"/>
        <end position="93"/>
    </location>
</feature>
<dbReference type="EMBL" id="SNRY01002404">
    <property type="protein sequence ID" value="KAA6325237.1"/>
    <property type="molecule type" value="Genomic_DNA"/>
</dbReference>
<comment type="subcellular location">
    <subcellularLocation>
        <location evidence="1">Cell membrane</location>
        <topology evidence="1">Multi-pass membrane protein</topology>
    </subcellularLocation>
</comment>